<dbReference type="OrthoDB" id="265282at2759"/>
<feature type="region of interest" description="Disordered" evidence="2">
    <location>
        <begin position="123"/>
        <end position="167"/>
    </location>
</feature>
<dbReference type="RefSeq" id="XP_067691820.1">
    <property type="nucleotide sequence ID" value="XM_067835254.1"/>
</dbReference>
<evidence type="ECO:0000256" key="1">
    <source>
        <dbReference type="SAM" id="Coils"/>
    </source>
</evidence>
<evidence type="ECO:0000313" key="4">
    <source>
        <dbReference type="Proteomes" id="UP000674179"/>
    </source>
</evidence>
<feature type="compositionally biased region" description="Polar residues" evidence="2">
    <location>
        <begin position="260"/>
        <end position="269"/>
    </location>
</feature>
<sequence>MPLEDKDALKLLSSPLSDSVELDSIHRPTHGRSVGWLDALQSARTPSLSLQAVGPGAHNVCAPAPQLLRSTVEKEHTQSSARSELTPTTSLQQADMTVMGSPIPVVSDSSDANIEKILSRVGGLTGSENHDTAVGPARGLEKASVPTAAPAPQKAFRSTSTPSPRSPPDIFSAAPAPQAILAPLPLTAPPPVSVAYQRSPFGYSRTTATTAEMVTSQWHSNDDTTDFAGDSLQSHGQQSPSAYSSAVMQALSRTEGGAALTSQWPSATQYEGPPTYYSDSEVGKGNSIGNFPDMYVEAMRAKVAKQQWVALEKARQEVLEEARRRRDCPFAPQVSPYAARIKRPASLRPENRFGAEIMRRKQWVAKKRQEEVERELQPCTFRPLTLRAARLYSASSECSRTTTTVFRDLYAEAETRRVFDRDVKPQLVHQLEEFRHPSPPPMGPAQVAEVVERLCARGVVHGAMGAAPHKDDADLLPYDGDARSVERAGAQSDAHHPTLSLETKRIVAAQVVSGERDGDIVKQLYRQAAHGIARGQLKRELDREQERLARAEQAVALAQDRKRLQQEYYRAALAAKFRALAQHAACAQHCTYRSTASQSVVGLARAALNVLSADEAEELLGAVEHCGRHRLTEGEFTVVVFRYLAERHVAPEESALLRKVPPPSPSTRRAASAATAQRADHAPGVAGSEGSSPAGLPRVKREKPDLGVIEQIRIRRAQELAEWRVRNQRQRPICDGVLVEGGEYTFHPAPRRLIPYECRPDVTVPIKSTRSTALRHAYVSARMQGDAPARAVDSVAPLLSPQARTATRATSRELLSRGTSHSASPWTRERSRSAAAGMETSTQQEGSAAAPTATVNGPVTTPLATRRGPSIESARALSAAAASREAAAEAEPKRCSYAPPLPGSSEPAPRQLVPTSSDHESQPAAPRHRTSASHGRGNVMTGSVSLVQQLMHSTPEDLARLGRELLLRQIREHQRRSGA</sequence>
<accession>A0A836GNH4</accession>
<dbReference type="EMBL" id="JAFHKP010000027">
    <property type="protein sequence ID" value="KAG5475809.1"/>
    <property type="molecule type" value="Genomic_DNA"/>
</dbReference>
<feature type="region of interest" description="Disordered" evidence="2">
    <location>
        <begin position="655"/>
        <end position="702"/>
    </location>
</feature>
<gene>
    <name evidence="3" type="ORF">CUR178_03522</name>
</gene>
<feature type="compositionally biased region" description="Low complexity" evidence="2">
    <location>
        <begin position="666"/>
        <end position="677"/>
    </location>
</feature>
<feature type="compositionally biased region" description="Polar residues" evidence="2">
    <location>
        <begin position="78"/>
        <end position="93"/>
    </location>
</feature>
<name>A0A836GNH4_LEIEN</name>
<feature type="coiled-coil region" evidence="1">
    <location>
        <begin position="534"/>
        <end position="561"/>
    </location>
</feature>
<keyword evidence="4" id="KW-1185">Reference proteome</keyword>
<feature type="compositionally biased region" description="Polar residues" evidence="2">
    <location>
        <begin position="231"/>
        <end position="244"/>
    </location>
</feature>
<feature type="compositionally biased region" description="Polar residues" evidence="2">
    <location>
        <begin position="853"/>
        <end position="863"/>
    </location>
</feature>
<dbReference type="AlphaFoldDB" id="A0A836GNH4"/>
<organism evidence="3 4">
    <name type="scientific">Leishmania enriettii</name>
    <dbReference type="NCBI Taxonomy" id="5663"/>
    <lineage>
        <taxon>Eukaryota</taxon>
        <taxon>Discoba</taxon>
        <taxon>Euglenozoa</taxon>
        <taxon>Kinetoplastea</taxon>
        <taxon>Metakinetoplastina</taxon>
        <taxon>Trypanosomatida</taxon>
        <taxon>Trypanosomatidae</taxon>
        <taxon>Leishmaniinae</taxon>
        <taxon>Leishmania</taxon>
    </lineage>
</organism>
<feature type="region of interest" description="Disordered" evidence="2">
    <location>
        <begin position="259"/>
        <end position="283"/>
    </location>
</feature>
<feature type="region of interest" description="Disordered" evidence="2">
    <location>
        <begin position="72"/>
        <end position="93"/>
    </location>
</feature>
<feature type="region of interest" description="Disordered" evidence="2">
    <location>
        <begin position="801"/>
        <end position="939"/>
    </location>
</feature>
<evidence type="ECO:0000313" key="3">
    <source>
        <dbReference type="EMBL" id="KAG5475809.1"/>
    </source>
</evidence>
<dbReference type="Proteomes" id="UP000674179">
    <property type="component" value="Chromosome 27"/>
</dbReference>
<feature type="region of interest" description="Disordered" evidence="2">
    <location>
        <begin position="220"/>
        <end position="244"/>
    </location>
</feature>
<feature type="compositionally biased region" description="Low complexity" evidence="2">
    <location>
        <begin position="872"/>
        <end position="885"/>
    </location>
</feature>
<comment type="caution">
    <text evidence="3">The sequence shown here is derived from an EMBL/GenBank/DDBJ whole genome shotgun (WGS) entry which is preliminary data.</text>
</comment>
<evidence type="ECO:0000256" key="2">
    <source>
        <dbReference type="SAM" id="MobiDB-lite"/>
    </source>
</evidence>
<dbReference type="GeneID" id="94170764"/>
<keyword evidence="1" id="KW-0175">Coiled coil</keyword>
<reference evidence="3 4" key="1">
    <citation type="submission" date="2021-02" db="EMBL/GenBank/DDBJ databases">
        <title>Leishmania (Mundinia) enrietti genome sequencing and assembly.</title>
        <authorList>
            <person name="Almutairi H."/>
            <person name="Gatherer D."/>
        </authorList>
    </citation>
    <scope>NUCLEOTIDE SEQUENCE [LARGE SCALE GENOMIC DNA]</scope>
    <source>
        <strain evidence="3">CUR178</strain>
    </source>
</reference>
<proteinExistence type="predicted"/>
<dbReference type="KEGG" id="lenr:94170764"/>
<protein>
    <submittedName>
        <fullName evidence="3">Uncharacterized protein</fullName>
    </submittedName>
</protein>